<feature type="domain" description="HTH arsR-type" evidence="4">
    <location>
        <begin position="243"/>
        <end position="327"/>
    </location>
</feature>
<dbReference type="PANTHER" id="PTHR43132">
    <property type="entry name" value="ARSENICAL RESISTANCE OPERON REPRESSOR ARSR-RELATED"/>
    <property type="match status" value="1"/>
</dbReference>
<comment type="caution">
    <text evidence="5">The sequence shown here is derived from an EMBL/GenBank/DDBJ whole genome shotgun (WGS) entry which is preliminary data.</text>
</comment>
<dbReference type="InterPro" id="IPR051011">
    <property type="entry name" value="Metal_resp_trans_reg"/>
</dbReference>
<dbReference type="InterPro" id="IPR011991">
    <property type="entry name" value="ArsR-like_HTH"/>
</dbReference>
<evidence type="ECO:0000313" key="6">
    <source>
        <dbReference type="Proteomes" id="UP000644610"/>
    </source>
</evidence>
<dbReference type="SMART" id="SM00418">
    <property type="entry name" value="HTH_ARSR"/>
    <property type="match status" value="1"/>
</dbReference>
<name>A0A8J3UEB3_9ACTN</name>
<protein>
    <submittedName>
        <fullName evidence="5">Transcriptional regulator</fullName>
    </submittedName>
</protein>
<evidence type="ECO:0000256" key="2">
    <source>
        <dbReference type="ARBA" id="ARBA00023125"/>
    </source>
</evidence>
<sequence>MGWGSVVAIEWRFAPDDLARLRFAFSPMWELVTSLRVLRAPARHSLHLPWLRVVLPRLRRVDLSELFALVPLTGYMPDFLTPPPDTPLPDFMAELDRVRATPPDMAADEVAWVQSPDPEVAARFREDPAAGVQRVADRLHDYWTAGFEEFWPAIHGVLEGDVMWRSRRLAVGGVRELFEDLHPSVVWRGDRLVTENHNHDYSGDITGDGLVLVPSAFNWRAVSIMYEPYQPMLSYPARGVGTLWSAGAPCTPHALSALIGRSRARVLVALEDPASTTALARRLDLTPGAVSQHLTVLSDGGLVTRQRLGREVLYRRTPVGDTLAYGP</sequence>
<dbReference type="Pfam" id="PF12840">
    <property type="entry name" value="HTH_20"/>
    <property type="match status" value="1"/>
</dbReference>
<dbReference type="InterPro" id="IPR036390">
    <property type="entry name" value="WH_DNA-bd_sf"/>
</dbReference>
<dbReference type="InterPro" id="IPR001845">
    <property type="entry name" value="HTH_ArsR_DNA-bd_dom"/>
</dbReference>
<dbReference type="Proteomes" id="UP000644610">
    <property type="component" value="Unassembled WGS sequence"/>
</dbReference>
<keyword evidence="6" id="KW-1185">Reference proteome</keyword>
<dbReference type="SUPFAM" id="SSF46785">
    <property type="entry name" value="Winged helix' DNA-binding domain"/>
    <property type="match status" value="1"/>
</dbReference>
<dbReference type="CDD" id="cd00090">
    <property type="entry name" value="HTH_ARSR"/>
    <property type="match status" value="1"/>
</dbReference>
<keyword evidence="2" id="KW-0238">DNA-binding</keyword>
<proteinExistence type="predicted"/>
<dbReference type="GO" id="GO:0003700">
    <property type="term" value="F:DNA-binding transcription factor activity"/>
    <property type="evidence" value="ECO:0007669"/>
    <property type="project" value="InterPro"/>
</dbReference>
<dbReference type="PRINTS" id="PR00778">
    <property type="entry name" value="HTHARSR"/>
</dbReference>
<dbReference type="PANTHER" id="PTHR43132:SF6">
    <property type="entry name" value="HTH-TYPE TRANSCRIPTIONAL REPRESSOR CZRA"/>
    <property type="match status" value="1"/>
</dbReference>
<dbReference type="Gene3D" id="1.10.10.10">
    <property type="entry name" value="Winged helix-like DNA-binding domain superfamily/Winged helix DNA-binding domain"/>
    <property type="match status" value="1"/>
</dbReference>
<dbReference type="InterPro" id="IPR045981">
    <property type="entry name" value="DUF5937"/>
</dbReference>
<keyword evidence="1" id="KW-0805">Transcription regulation</keyword>
<gene>
    <name evidence="5" type="ORF">Psi02_03830</name>
</gene>
<dbReference type="PROSITE" id="PS50987">
    <property type="entry name" value="HTH_ARSR_2"/>
    <property type="match status" value="1"/>
</dbReference>
<dbReference type="EMBL" id="BOOQ01000002">
    <property type="protein sequence ID" value="GII43959.1"/>
    <property type="molecule type" value="Genomic_DNA"/>
</dbReference>
<dbReference type="RefSeq" id="WP_203971102.1">
    <property type="nucleotide sequence ID" value="NZ_BAAAKY010000005.1"/>
</dbReference>
<dbReference type="AlphaFoldDB" id="A0A8J3UEB3"/>
<dbReference type="Pfam" id="PF19361">
    <property type="entry name" value="DUF5937"/>
    <property type="match status" value="1"/>
</dbReference>
<organism evidence="5 6">
    <name type="scientific">Planotetraspora silvatica</name>
    <dbReference type="NCBI Taxonomy" id="234614"/>
    <lineage>
        <taxon>Bacteria</taxon>
        <taxon>Bacillati</taxon>
        <taxon>Actinomycetota</taxon>
        <taxon>Actinomycetes</taxon>
        <taxon>Streptosporangiales</taxon>
        <taxon>Streptosporangiaceae</taxon>
        <taxon>Planotetraspora</taxon>
    </lineage>
</organism>
<evidence type="ECO:0000259" key="4">
    <source>
        <dbReference type="PROSITE" id="PS50987"/>
    </source>
</evidence>
<evidence type="ECO:0000313" key="5">
    <source>
        <dbReference type="EMBL" id="GII43959.1"/>
    </source>
</evidence>
<keyword evidence="3" id="KW-0804">Transcription</keyword>
<evidence type="ECO:0000256" key="3">
    <source>
        <dbReference type="ARBA" id="ARBA00023163"/>
    </source>
</evidence>
<accession>A0A8J3UEB3</accession>
<dbReference type="GO" id="GO:0003677">
    <property type="term" value="F:DNA binding"/>
    <property type="evidence" value="ECO:0007669"/>
    <property type="project" value="UniProtKB-KW"/>
</dbReference>
<dbReference type="InterPro" id="IPR036388">
    <property type="entry name" value="WH-like_DNA-bd_sf"/>
</dbReference>
<reference evidence="5" key="1">
    <citation type="submission" date="2021-01" db="EMBL/GenBank/DDBJ databases">
        <title>Whole genome shotgun sequence of Planotetraspora silvatica NBRC 100141.</title>
        <authorList>
            <person name="Komaki H."/>
            <person name="Tamura T."/>
        </authorList>
    </citation>
    <scope>NUCLEOTIDE SEQUENCE</scope>
    <source>
        <strain evidence="5">NBRC 100141</strain>
    </source>
</reference>
<evidence type="ECO:0000256" key="1">
    <source>
        <dbReference type="ARBA" id="ARBA00023015"/>
    </source>
</evidence>